<dbReference type="InterPro" id="IPR053137">
    <property type="entry name" value="NLR-like"/>
</dbReference>
<keyword evidence="5" id="KW-0804">Transcription</keyword>
<dbReference type="AlphaFoldDB" id="A0A4R1F8T0"/>
<comment type="similarity">
    <text evidence="1">Belongs to the sigma-70 factor family. ECF subfamily.</text>
</comment>
<dbReference type="SUPFAM" id="SSF88659">
    <property type="entry name" value="Sigma3 and sigma4 domains of RNA polymerase sigma factors"/>
    <property type="match status" value="1"/>
</dbReference>
<dbReference type="InterPro" id="IPR013249">
    <property type="entry name" value="RNA_pol_sigma70_r4_t2"/>
</dbReference>
<keyword evidence="2" id="KW-0805">Transcription regulation</keyword>
<dbReference type="InterPro" id="IPR011990">
    <property type="entry name" value="TPR-like_helical_dom_sf"/>
</dbReference>
<keyword evidence="4" id="KW-0238">DNA-binding</keyword>
<dbReference type="Gene3D" id="1.25.40.10">
    <property type="entry name" value="Tetratricopeptide repeat domain"/>
    <property type="match status" value="1"/>
</dbReference>
<dbReference type="Gene3D" id="1.10.1740.10">
    <property type="match status" value="1"/>
</dbReference>
<dbReference type="STRING" id="1210063.GCA_001612665_05731"/>
<comment type="caution">
    <text evidence="7">The sequence shown here is derived from an EMBL/GenBank/DDBJ whole genome shotgun (WGS) entry which is preliminary data.</text>
</comment>
<sequence length="468" mass="51773">MPQEQDTLTFEQFYRSNVSVLRGYVAAGFTHARFGGLARGDLDDIVAETMERMYLRWNEISAPRSYMFIVARHVAMDIMRSEMRRGNRVESLDGTLDDLLALIESERDDPVGSAISEEVLATAVSTMSMSEKQVFLRRVAGSNHRAIADDLGLTISAVKSRFARARAKAVRSLSQAGMLDETATRVSMKTTAGEIAELMHRLQQTAEHTQLRTLVERDPAAHVALDDTDGVIELLHQLQKIGAHDQVQTLAERAVVRIALDNPHTVTAMLHWLQEVGAHTQLSTLVKRDPARHVALDDTEGVIELIYQLRDVGAHDQMQALLDRAIENLGVTWGGTEGFLDGAIRLLEQALDKHAQVLGHDHPDTLATRINLGQAYLRSGRHTEAIELLERTLADYEQILGHDDLATLAASSSLAGGYQLTGRTDEAIALFEQVLADYEQILGHDDPRTQTAVTNLEVAYQAHINKVS</sequence>
<dbReference type="OrthoDB" id="3885120at2"/>
<dbReference type="PANTHER" id="PTHR46082">
    <property type="entry name" value="ATP/GTP-BINDING PROTEIN-RELATED"/>
    <property type="match status" value="1"/>
</dbReference>
<evidence type="ECO:0000256" key="2">
    <source>
        <dbReference type="ARBA" id="ARBA00023015"/>
    </source>
</evidence>
<dbReference type="Pfam" id="PF13424">
    <property type="entry name" value="TPR_12"/>
    <property type="match status" value="1"/>
</dbReference>
<protein>
    <submittedName>
        <fullName evidence="7">RNA polymerase sigma factor (Sigma-70 family)</fullName>
    </submittedName>
</protein>
<dbReference type="Gene3D" id="1.10.10.10">
    <property type="entry name" value="Winged helix-like DNA-binding domain superfamily/Winged helix DNA-binding domain"/>
    <property type="match status" value="1"/>
</dbReference>
<reference evidence="7 8" key="1">
    <citation type="submission" date="2019-03" db="EMBL/GenBank/DDBJ databases">
        <title>Genomic Encyclopedia of Type Strains, Phase IV (KMG-IV): sequencing the most valuable type-strain genomes for metagenomic binning, comparative biology and taxonomic classification.</title>
        <authorList>
            <person name="Goeker M."/>
        </authorList>
    </citation>
    <scope>NUCLEOTIDE SEQUENCE [LARGE SCALE GENOMIC DNA]</scope>
    <source>
        <strain evidence="7 8">DSM 44684</strain>
    </source>
</reference>
<dbReference type="EMBL" id="SMFR01000008">
    <property type="protein sequence ID" value="TCJ90010.1"/>
    <property type="molecule type" value="Genomic_DNA"/>
</dbReference>
<accession>A0A4R1F8T0</accession>
<evidence type="ECO:0000256" key="3">
    <source>
        <dbReference type="ARBA" id="ARBA00023082"/>
    </source>
</evidence>
<dbReference type="PANTHER" id="PTHR46082:SF6">
    <property type="entry name" value="AAA+ ATPASE DOMAIN-CONTAINING PROTEIN-RELATED"/>
    <property type="match status" value="1"/>
</dbReference>
<evidence type="ECO:0000256" key="1">
    <source>
        <dbReference type="ARBA" id="ARBA00010641"/>
    </source>
</evidence>
<name>A0A4R1F8T0_9NOCA</name>
<keyword evidence="8" id="KW-1185">Reference proteome</keyword>
<feature type="domain" description="RNA polymerase sigma factor 70 region 4 type 2" evidence="6">
    <location>
        <begin position="120"/>
        <end position="168"/>
    </location>
</feature>
<organism evidence="7 8">
    <name type="scientific">Nocardia alba</name>
    <dbReference type="NCBI Taxonomy" id="225051"/>
    <lineage>
        <taxon>Bacteria</taxon>
        <taxon>Bacillati</taxon>
        <taxon>Actinomycetota</taxon>
        <taxon>Actinomycetes</taxon>
        <taxon>Mycobacteriales</taxon>
        <taxon>Nocardiaceae</taxon>
        <taxon>Nocardia</taxon>
    </lineage>
</organism>
<keyword evidence="3" id="KW-0731">Sigma factor</keyword>
<dbReference type="InterPro" id="IPR014284">
    <property type="entry name" value="RNA_pol_sigma-70_dom"/>
</dbReference>
<dbReference type="Pfam" id="PF13374">
    <property type="entry name" value="TPR_10"/>
    <property type="match status" value="1"/>
</dbReference>
<evidence type="ECO:0000259" key="6">
    <source>
        <dbReference type="Pfam" id="PF08281"/>
    </source>
</evidence>
<dbReference type="Proteomes" id="UP000294856">
    <property type="component" value="Unassembled WGS sequence"/>
</dbReference>
<dbReference type="GO" id="GO:0006352">
    <property type="term" value="P:DNA-templated transcription initiation"/>
    <property type="evidence" value="ECO:0007669"/>
    <property type="project" value="InterPro"/>
</dbReference>
<dbReference type="SUPFAM" id="SSF88946">
    <property type="entry name" value="Sigma2 domain of RNA polymerase sigma factors"/>
    <property type="match status" value="1"/>
</dbReference>
<dbReference type="Pfam" id="PF08281">
    <property type="entry name" value="Sigma70_r4_2"/>
    <property type="match status" value="1"/>
</dbReference>
<proteinExistence type="inferred from homology"/>
<dbReference type="GO" id="GO:0003677">
    <property type="term" value="F:DNA binding"/>
    <property type="evidence" value="ECO:0007669"/>
    <property type="project" value="UniProtKB-KW"/>
</dbReference>
<dbReference type="RefSeq" id="WP_067458118.1">
    <property type="nucleotide sequence ID" value="NZ_SMFR01000008.1"/>
</dbReference>
<dbReference type="InterPro" id="IPR013324">
    <property type="entry name" value="RNA_pol_sigma_r3/r4-like"/>
</dbReference>
<evidence type="ECO:0000256" key="4">
    <source>
        <dbReference type="ARBA" id="ARBA00023125"/>
    </source>
</evidence>
<evidence type="ECO:0000313" key="7">
    <source>
        <dbReference type="EMBL" id="TCJ90010.1"/>
    </source>
</evidence>
<gene>
    <name evidence="7" type="ORF">DFR71_6303</name>
</gene>
<dbReference type="InterPro" id="IPR013325">
    <property type="entry name" value="RNA_pol_sigma_r2"/>
</dbReference>
<evidence type="ECO:0000313" key="8">
    <source>
        <dbReference type="Proteomes" id="UP000294856"/>
    </source>
</evidence>
<dbReference type="InterPro" id="IPR036388">
    <property type="entry name" value="WH-like_DNA-bd_sf"/>
</dbReference>
<dbReference type="NCBIfam" id="TIGR02937">
    <property type="entry name" value="sigma70-ECF"/>
    <property type="match status" value="1"/>
</dbReference>
<dbReference type="SUPFAM" id="SSF48452">
    <property type="entry name" value="TPR-like"/>
    <property type="match status" value="1"/>
</dbReference>
<dbReference type="GO" id="GO:0016987">
    <property type="term" value="F:sigma factor activity"/>
    <property type="evidence" value="ECO:0007669"/>
    <property type="project" value="UniProtKB-KW"/>
</dbReference>
<evidence type="ECO:0000256" key="5">
    <source>
        <dbReference type="ARBA" id="ARBA00023163"/>
    </source>
</evidence>